<dbReference type="Gene3D" id="1.25.10.10">
    <property type="entry name" value="Leucine-rich Repeat Variant"/>
    <property type="match status" value="2"/>
</dbReference>
<dbReference type="PANTHER" id="PTHR18460:SF3">
    <property type="entry name" value="TELO2-INTERACTING PROTEIN 1 HOMOLOG"/>
    <property type="match status" value="1"/>
</dbReference>
<dbReference type="PANTHER" id="PTHR18460">
    <property type="entry name" value="TEL2 INTERACTING PROTEIN 1 TTI1 FAMILY MEMBER"/>
    <property type="match status" value="1"/>
</dbReference>
<dbReference type="Proteomes" id="UP000799444">
    <property type="component" value="Unassembled WGS sequence"/>
</dbReference>
<dbReference type="Pfam" id="PF24173">
    <property type="entry name" value="TPR_TTI1_N"/>
    <property type="match status" value="1"/>
</dbReference>
<dbReference type="SUPFAM" id="SSF48371">
    <property type="entry name" value="ARM repeat"/>
    <property type="match status" value="1"/>
</dbReference>
<dbReference type="InterPro" id="IPR016024">
    <property type="entry name" value="ARM-type_fold"/>
</dbReference>
<dbReference type="InterPro" id="IPR052587">
    <property type="entry name" value="TELO2-interacting_protein_1"/>
</dbReference>
<dbReference type="InterPro" id="IPR049362">
    <property type="entry name" value="TTI1_rpt"/>
</dbReference>
<feature type="compositionally biased region" description="Polar residues" evidence="1">
    <location>
        <begin position="913"/>
        <end position="927"/>
    </location>
</feature>
<gene>
    <name evidence="4" type="ORF">EJ04DRAFT_490273</name>
</gene>
<feature type="region of interest" description="Disordered" evidence="1">
    <location>
        <begin position="908"/>
        <end position="935"/>
    </location>
</feature>
<dbReference type="Pfam" id="PF24181">
    <property type="entry name" value="TPR_TTI1_C"/>
    <property type="match status" value="1"/>
</dbReference>
<accession>A0A9P4R3W2</accession>
<name>A0A9P4R3W2_9PLEO</name>
<dbReference type="AlphaFoldDB" id="A0A9P4R3W2"/>
<protein>
    <submittedName>
        <fullName evidence="4">HEAT repeat protein-like protein</fullName>
    </submittedName>
</protein>
<feature type="domain" description="TTI1 N-terminal TPR" evidence="2">
    <location>
        <begin position="7"/>
        <end position="334"/>
    </location>
</feature>
<reference evidence="4" key="1">
    <citation type="journal article" date="2020" name="Stud. Mycol.">
        <title>101 Dothideomycetes genomes: a test case for predicting lifestyles and emergence of pathogens.</title>
        <authorList>
            <person name="Haridas S."/>
            <person name="Albert R."/>
            <person name="Binder M."/>
            <person name="Bloem J."/>
            <person name="Labutti K."/>
            <person name="Salamov A."/>
            <person name="Andreopoulos B."/>
            <person name="Baker S."/>
            <person name="Barry K."/>
            <person name="Bills G."/>
            <person name="Bluhm B."/>
            <person name="Cannon C."/>
            <person name="Castanera R."/>
            <person name="Culley D."/>
            <person name="Daum C."/>
            <person name="Ezra D."/>
            <person name="Gonzalez J."/>
            <person name="Henrissat B."/>
            <person name="Kuo A."/>
            <person name="Liang C."/>
            <person name="Lipzen A."/>
            <person name="Lutzoni F."/>
            <person name="Magnuson J."/>
            <person name="Mondo S."/>
            <person name="Nolan M."/>
            <person name="Ohm R."/>
            <person name="Pangilinan J."/>
            <person name="Park H.-J."/>
            <person name="Ramirez L."/>
            <person name="Alfaro M."/>
            <person name="Sun H."/>
            <person name="Tritt A."/>
            <person name="Yoshinaga Y."/>
            <person name="Zwiers L.-H."/>
            <person name="Turgeon B."/>
            <person name="Goodwin S."/>
            <person name="Spatafora J."/>
            <person name="Crous P."/>
            <person name="Grigoriev I."/>
        </authorList>
    </citation>
    <scope>NUCLEOTIDE SEQUENCE</scope>
    <source>
        <strain evidence="4">CBS 125425</strain>
    </source>
</reference>
<sequence length="1050" mass="115885">MERQKTFAQLKQSCVELLQAISVLPQRPDGKRAVVRALEKLLRTLQQVAAIPGALDAKLAEFAFVPISRVLSISGTVPVRALELCLDCIAILLRTGWKDDLSSQLAGQLLILFTFLANPSSAESGIPATSEELQVAAFECTTALFASIASSKEGRASLTSTSNVPNLGKAVLVIVDSIAENTSGNVRLKAVLALEILISAIDDRDALASFLPRMVSSLTKTLAPSSGGRSGYRLLEGALNTLSLLVRRVLSDQETSDLPPQSEEGKIIRSSSWLEATASQIKVALSGVLRLRSHDKREVRQALLHLCRMIVQDCRQSLSGCTTMMIETMVFLAGHKEDHDSAENDVRLLVQTDTQLAGLLRESLHGWVLSLPRLMQSKDDGTRRQVIQQVSVTLRLLDGVDVDLSLVNDLLAGNLRDGVVHVLNDSKGLTEIVTSLESASVNSTLSVDVASSSRFPPIALRLRGQDEMMKEFKNLVRELAGSSSATTVARDVIAALSSGTDEAQLASFWLGVNLVGDIMEQHGGADDLLDFGTPDVEIELLDELYSFALTNIGEANHDIDSHWRTQALSLEVIAMQARKHRADFRGELIEALYPVLHLLGIPHTALRNHAITCLNIVADSCGYLDASDLVISNVDYIVNAVGLKLNYHDISPQAPQVLLMMMRLCGPSLLPYLDDLVGSMFSALERYHGYPKLVELLFSVLKTMAEEGVKAPQLMITASEEADSQERRWKGTSIAEVASSLEKMKRELSKSDEEHLKLADEAFPTKPWKEESDETNEDSPPDGEQAERAQEDDPPPPAPKTFGILLKISELTQHYLTSPSTGLRTSLLDLLHTTIPALAKHENSFLPLINTLWPVLLPRLDDSEAYIVSNTMDVIALMCEYAGNFMRSRIDGIWKELKRVHRQTLKQPRDLQGKQQFQGASDHISLTNEDDSRRSLTSALEPARTTLYVKTPTRMIWDSLMGLLVSITKHVDIRDETFDDIVDMLDPVLDRPYVREALRDRNPDVLWLREFKMNKLQKGNTKAKVVNRSTSKPTASPIGKTHWRFAPLEL</sequence>
<dbReference type="InterPro" id="IPR057567">
    <property type="entry name" value="TPR_TTI1_C"/>
</dbReference>
<proteinExistence type="predicted"/>
<dbReference type="EMBL" id="ML996127">
    <property type="protein sequence ID" value="KAF2736234.1"/>
    <property type="molecule type" value="Genomic_DNA"/>
</dbReference>
<dbReference type="InterPro" id="IPR011989">
    <property type="entry name" value="ARM-like"/>
</dbReference>
<dbReference type="OrthoDB" id="49511at2759"/>
<organism evidence="4 5">
    <name type="scientific">Polyplosphaeria fusca</name>
    <dbReference type="NCBI Taxonomy" id="682080"/>
    <lineage>
        <taxon>Eukaryota</taxon>
        <taxon>Fungi</taxon>
        <taxon>Dikarya</taxon>
        <taxon>Ascomycota</taxon>
        <taxon>Pezizomycotina</taxon>
        <taxon>Dothideomycetes</taxon>
        <taxon>Pleosporomycetidae</taxon>
        <taxon>Pleosporales</taxon>
        <taxon>Tetraplosphaeriaceae</taxon>
        <taxon>Polyplosphaeria</taxon>
    </lineage>
</organism>
<evidence type="ECO:0000256" key="1">
    <source>
        <dbReference type="SAM" id="MobiDB-lite"/>
    </source>
</evidence>
<evidence type="ECO:0000313" key="4">
    <source>
        <dbReference type="EMBL" id="KAF2736234.1"/>
    </source>
</evidence>
<feature type="compositionally biased region" description="Acidic residues" evidence="1">
    <location>
        <begin position="771"/>
        <end position="781"/>
    </location>
</feature>
<dbReference type="Pfam" id="PF21547">
    <property type="entry name" value="TTI1"/>
    <property type="match status" value="1"/>
</dbReference>
<feature type="domain" description="TTI1 C-terminal TPR" evidence="3">
    <location>
        <begin position="724"/>
        <end position="890"/>
    </location>
</feature>
<evidence type="ECO:0000313" key="5">
    <source>
        <dbReference type="Proteomes" id="UP000799444"/>
    </source>
</evidence>
<dbReference type="InterPro" id="IPR057566">
    <property type="entry name" value="TPR_TTI1_N"/>
</dbReference>
<comment type="caution">
    <text evidence="4">The sequence shown here is derived from an EMBL/GenBank/DDBJ whole genome shotgun (WGS) entry which is preliminary data.</text>
</comment>
<evidence type="ECO:0000259" key="3">
    <source>
        <dbReference type="Pfam" id="PF24181"/>
    </source>
</evidence>
<feature type="compositionally biased region" description="Basic and acidic residues" evidence="1">
    <location>
        <begin position="745"/>
        <end position="760"/>
    </location>
</feature>
<dbReference type="GO" id="GO:0005737">
    <property type="term" value="C:cytoplasm"/>
    <property type="evidence" value="ECO:0007669"/>
    <property type="project" value="TreeGrafter"/>
</dbReference>
<evidence type="ECO:0000259" key="2">
    <source>
        <dbReference type="Pfam" id="PF24173"/>
    </source>
</evidence>
<feature type="region of interest" description="Disordered" evidence="1">
    <location>
        <begin position="745"/>
        <end position="802"/>
    </location>
</feature>
<keyword evidence="5" id="KW-1185">Reference proteome</keyword>